<gene>
    <name evidence="17" type="ORF">CAE01nite_33960</name>
</gene>
<keyword evidence="6" id="KW-0321">Glycogen metabolism</keyword>
<dbReference type="EMBL" id="BJYY01000022">
    <property type="protein sequence ID" value="GEO35671.1"/>
    <property type="molecule type" value="Genomic_DNA"/>
</dbReference>
<dbReference type="Gene3D" id="3.90.1200.10">
    <property type="match status" value="1"/>
</dbReference>
<comment type="catalytic activity">
    <reaction evidence="14">
        <text>D-maltose + ATP = alpha-maltose 1-phosphate + ADP + H(+)</text>
        <dbReference type="Rhea" id="RHEA:31915"/>
        <dbReference type="ChEBI" id="CHEBI:15378"/>
        <dbReference type="ChEBI" id="CHEBI:17306"/>
        <dbReference type="ChEBI" id="CHEBI:30616"/>
        <dbReference type="ChEBI" id="CHEBI:63576"/>
        <dbReference type="ChEBI" id="CHEBI:456216"/>
        <dbReference type="EC" id="2.7.1.175"/>
    </reaction>
</comment>
<evidence type="ECO:0000256" key="9">
    <source>
        <dbReference type="ARBA" id="ARBA00022777"/>
    </source>
</evidence>
<feature type="region of interest" description="Disordered" evidence="15">
    <location>
        <begin position="78"/>
        <end position="108"/>
    </location>
</feature>
<keyword evidence="11" id="KW-0320">Glycogen biosynthesis</keyword>
<evidence type="ECO:0000256" key="8">
    <source>
        <dbReference type="ARBA" id="ARBA00022741"/>
    </source>
</evidence>
<evidence type="ECO:0000256" key="1">
    <source>
        <dbReference type="ARBA" id="ARBA00004964"/>
    </source>
</evidence>
<keyword evidence="7" id="KW-0808">Transferase</keyword>
<dbReference type="AlphaFoldDB" id="A0A512DGR8"/>
<evidence type="ECO:0000256" key="12">
    <source>
        <dbReference type="ARBA" id="ARBA00023277"/>
    </source>
</evidence>
<sequence length="467" mass="49371">MNPQVDETGVTDDELLEAVRSWLPERRWFPAKGSDADVTLAGGFPLTDPQGAAPVRVLLVRVRTATVDAVLQVPLTLHDAGTGDAGDRPDGGDGGASTAGSTLGTVGDGLQVRDGSGDPAFLRAWLAAAQGPGTAPSELGLDVDHPRVITGEQSNTSVILPSTEAGADGGAILKVFRALTPGENPDVDVPRRLAAQGWTHVPAPLGWLDGAWTTDDGEVTGSLGVLSQFVAGASDGFEMACDMASRHESFGRLAEDLGRVVAGMHRALLAALPVDDAAAGVQPGEAVEGADVSSTRGQDVAAAIEERFGWAVGSVPDLEQWSGAVTDRLARIRERESVPPRQRVHGDLHLGQVLRARDQWYVMDFEGEPLSGLEARTRPDLALRDVAGMLRSFDYAAALNDAQPGWADEARAEFLRGYAAESGEEPDADLVDLLELDKALYEAVYEARNRPQWRHIPAAALQRLLGA</sequence>
<comment type="pathway">
    <text evidence="1">Glycan biosynthesis; glycogen biosynthesis.</text>
</comment>
<evidence type="ECO:0000256" key="15">
    <source>
        <dbReference type="SAM" id="MobiDB-lite"/>
    </source>
</evidence>
<proteinExistence type="inferred from homology"/>
<keyword evidence="18" id="KW-1185">Reference proteome</keyword>
<evidence type="ECO:0000256" key="2">
    <source>
        <dbReference type="ARBA" id="ARBA00006219"/>
    </source>
</evidence>
<evidence type="ECO:0000256" key="11">
    <source>
        <dbReference type="ARBA" id="ARBA00023056"/>
    </source>
</evidence>
<dbReference type="SUPFAM" id="SSF56112">
    <property type="entry name" value="Protein kinase-like (PK-like)"/>
    <property type="match status" value="1"/>
</dbReference>
<reference evidence="17 18" key="1">
    <citation type="submission" date="2019-07" db="EMBL/GenBank/DDBJ databases">
        <title>Whole genome shotgun sequence of Cellulomonas aerilata NBRC 106308.</title>
        <authorList>
            <person name="Hosoyama A."/>
            <person name="Uohara A."/>
            <person name="Ohji S."/>
            <person name="Ichikawa N."/>
        </authorList>
    </citation>
    <scope>NUCLEOTIDE SEQUENCE [LARGE SCALE GENOMIC DNA]</scope>
    <source>
        <strain evidence="17 18">NBRC 106308</strain>
    </source>
</reference>
<comment type="subunit">
    <text evidence="3">Monomer.</text>
</comment>
<comment type="similarity">
    <text evidence="2">Belongs to the aminoglycoside phosphotransferase family.</text>
</comment>
<keyword evidence="10" id="KW-0067">ATP-binding</keyword>
<organism evidence="17 18">
    <name type="scientific">Cellulomonas aerilata</name>
    <dbReference type="NCBI Taxonomy" id="515326"/>
    <lineage>
        <taxon>Bacteria</taxon>
        <taxon>Bacillati</taxon>
        <taxon>Actinomycetota</taxon>
        <taxon>Actinomycetes</taxon>
        <taxon>Micrococcales</taxon>
        <taxon>Cellulomonadaceae</taxon>
        <taxon>Cellulomonas</taxon>
    </lineage>
</organism>
<evidence type="ECO:0000256" key="10">
    <source>
        <dbReference type="ARBA" id="ARBA00022840"/>
    </source>
</evidence>
<dbReference type="Proteomes" id="UP000321181">
    <property type="component" value="Unassembled WGS sequence"/>
</dbReference>
<dbReference type="UniPathway" id="UPA00164"/>
<evidence type="ECO:0000256" key="5">
    <source>
        <dbReference type="ARBA" id="ARBA00013882"/>
    </source>
</evidence>
<accession>A0A512DGR8</accession>
<keyword evidence="12" id="KW-0119">Carbohydrate metabolism</keyword>
<evidence type="ECO:0000256" key="7">
    <source>
        <dbReference type="ARBA" id="ARBA00022679"/>
    </source>
</evidence>
<dbReference type="GO" id="GO:0005524">
    <property type="term" value="F:ATP binding"/>
    <property type="evidence" value="ECO:0007669"/>
    <property type="project" value="UniProtKB-KW"/>
</dbReference>
<comment type="caution">
    <text evidence="17">The sequence shown here is derived from an EMBL/GenBank/DDBJ whole genome shotgun (WGS) entry which is preliminary data.</text>
</comment>
<dbReference type="EC" id="2.7.1.175" evidence="4"/>
<dbReference type="GO" id="GO:0016301">
    <property type="term" value="F:kinase activity"/>
    <property type="evidence" value="ECO:0007669"/>
    <property type="project" value="UniProtKB-KW"/>
</dbReference>
<dbReference type="GO" id="GO:0005978">
    <property type="term" value="P:glycogen biosynthetic process"/>
    <property type="evidence" value="ECO:0007669"/>
    <property type="project" value="UniProtKB-UniPathway"/>
</dbReference>
<dbReference type="Pfam" id="PF18085">
    <property type="entry name" value="Mak_N_cap"/>
    <property type="match status" value="1"/>
</dbReference>
<evidence type="ECO:0000259" key="16">
    <source>
        <dbReference type="Pfam" id="PF18085"/>
    </source>
</evidence>
<evidence type="ECO:0000256" key="6">
    <source>
        <dbReference type="ARBA" id="ARBA00022600"/>
    </source>
</evidence>
<feature type="domain" description="Maltokinase N-terminal cap" evidence="16">
    <location>
        <begin position="22"/>
        <end position="85"/>
    </location>
</feature>
<keyword evidence="9" id="KW-0418">Kinase</keyword>
<evidence type="ECO:0000256" key="4">
    <source>
        <dbReference type="ARBA" id="ARBA00011962"/>
    </source>
</evidence>
<evidence type="ECO:0000313" key="18">
    <source>
        <dbReference type="Proteomes" id="UP000321181"/>
    </source>
</evidence>
<protein>
    <recommendedName>
        <fullName evidence="5">Maltokinase</fullName>
        <ecNumber evidence="4">2.7.1.175</ecNumber>
    </recommendedName>
    <alternativeName>
        <fullName evidence="13">Maltose-1-phosphate synthase</fullName>
    </alternativeName>
</protein>
<dbReference type="InterPro" id="IPR011009">
    <property type="entry name" value="Kinase-like_dom_sf"/>
</dbReference>
<evidence type="ECO:0000256" key="14">
    <source>
        <dbReference type="ARBA" id="ARBA00049067"/>
    </source>
</evidence>
<dbReference type="OrthoDB" id="3787729at2"/>
<evidence type="ECO:0000256" key="3">
    <source>
        <dbReference type="ARBA" id="ARBA00011245"/>
    </source>
</evidence>
<evidence type="ECO:0000313" key="17">
    <source>
        <dbReference type="EMBL" id="GEO35671.1"/>
    </source>
</evidence>
<keyword evidence="8" id="KW-0547">Nucleotide-binding</keyword>
<evidence type="ECO:0000256" key="13">
    <source>
        <dbReference type="ARBA" id="ARBA00031251"/>
    </source>
</evidence>
<name>A0A512DGR8_9CELL</name>
<dbReference type="InterPro" id="IPR040999">
    <property type="entry name" value="Mak_N_cap"/>
</dbReference>